<name>A0A0U5C9L7_ASPCI</name>
<dbReference type="GO" id="GO:0016787">
    <property type="term" value="F:hydrolase activity"/>
    <property type="evidence" value="ECO:0007669"/>
    <property type="project" value="InterPro"/>
</dbReference>
<sequence length="357" mass="37963">MPTHSTLHSKTQHLLLVLLAKTLRPIIVTLARLAGTPKATPDSIHYVPVNTNNTTDHTIKLHIYNPSSSISHEDPSTPSSVLITCCGSGFVLPGHGLDMDYCRYIADTTGHTVLDVGYRLAPEHPFPAALEDVAAVVSHVLSQPAKYDSSRISIGGFSAGANLATSVAVNNFPAGTFKNLITFYPVLDASIPAATKIAVVPVALRKPKYGGMATVPVLAMRFFQACYVSCIEADLGERGLCDPRVSPVYAALDRFPRRCLFVTAECDGLAAEVEGLAGRLRVERRGEGGGGREGDVVIFRVAGCGHAFDKRVKAGSEMEKVKMEAYEAVARFLNGGEVSGVEPEVGSDLAARAVGFV</sequence>
<evidence type="ECO:0000313" key="4">
    <source>
        <dbReference type="Proteomes" id="UP000054771"/>
    </source>
</evidence>
<feature type="domain" description="Alpha/beta hydrolase fold-3" evidence="2">
    <location>
        <begin position="87"/>
        <end position="282"/>
    </location>
</feature>
<proteinExistence type="predicted"/>
<gene>
    <name evidence="3" type="ORF">ASPCAL06822</name>
</gene>
<feature type="signal peptide" evidence="1">
    <location>
        <begin position="1"/>
        <end position="31"/>
    </location>
</feature>
<accession>A0A0U5C9L7</accession>
<dbReference type="EMBL" id="CDMC01000005">
    <property type="protein sequence ID" value="CEL05705.1"/>
    <property type="molecule type" value="Genomic_DNA"/>
</dbReference>
<evidence type="ECO:0000259" key="2">
    <source>
        <dbReference type="Pfam" id="PF07859"/>
    </source>
</evidence>
<evidence type="ECO:0000313" key="3">
    <source>
        <dbReference type="EMBL" id="CEL05705.1"/>
    </source>
</evidence>
<dbReference type="OrthoDB" id="408631at2759"/>
<dbReference type="InterPro" id="IPR029058">
    <property type="entry name" value="AB_hydrolase_fold"/>
</dbReference>
<dbReference type="InterPro" id="IPR050466">
    <property type="entry name" value="Carboxylest/Gibb_receptor"/>
</dbReference>
<dbReference type="InterPro" id="IPR013094">
    <property type="entry name" value="AB_hydrolase_3"/>
</dbReference>
<feature type="chain" id="PRO_5006855609" description="Alpha/beta hydrolase fold-3 domain-containing protein" evidence="1">
    <location>
        <begin position="32"/>
        <end position="357"/>
    </location>
</feature>
<keyword evidence="4" id="KW-1185">Reference proteome</keyword>
<evidence type="ECO:0000256" key="1">
    <source>
        <dbReference type="SAM" id="SignalP"/>
    </source>
</evidence>
<dbReference type="AlphaFoldDB" id="A0A0U5C9L7"/>
<dbReference type="SUPFAM" id="SSF53474">
    <property type="entry name" value="alpha/beta-Hydrolases"/>
    <property type="match status" value="1"/>
</dbReference>
<dbReference type="Proteomes" id="UP000054771">
    <property type="component" value="Unassembled WGS sequence"/>
</dbReference>
<dbReference type="PANTHER" id="PTHR23024:SF242">
    <property type="entry name" value="ALPHA_BETA HYDROLASE FOLD-3 DOMAIN-CONTAINING PROTEIN-RELATED"/>
    <property type="match status" value="1"/>
</dbReference>
<protein>
    <recommendedName>
        <fullName evidence="2">Alpha/beta hydrolase fold-3 domain-containing protein</fullName>
    </recommendedName>
</protein>
<keyword evidence="1" id="KW-0732">Signal</keyword>
<reference evidence="4" key="1">
    <citation type="journal article" date="2016" name="Genome Announc.">
        <title>Draft genome sequences of fungus Aspergillus calidoustus.</title>
        <authorList>
            <person name="Horn F."/>
            <person name="Linde J."/>
            <person name="Mattern D.J."/>
            <person name="Walther G."/>
            <person name="Guthke R."/>
            <person name="Scherlach K."/>
            <person name="Martin K."/>
            <person name="Brakhage A.A."/>
            <person name="Petzke L."/>
            <person name="Valiante V."/>
        </authorList>
    </citation>
    <scope>NUCLEOTIDE SEQUENCE [LARGE SCALE GENOMIC DNA]</scope>
    <source>
        <strain evidence="4">SF006504</strain>
    </source>
</reference>
<dbReference type="OMA" id="QKNIAYE"/>
<organism evidence="3 4">
    <name type="scientific">Aspergillus calidoustus</name>
    <dbReference type="NCBI Taxonomy" id="454130"/>
    <lineage>
        <taxon>Eukaryota</taxon>
        <taxon>Fungi</taxon>
        <taxon>Dikarya</taxon>
        <taxon>Ascomycota</taxon>
        <taxon>Pezizomycotina</taxon>
        <taxon>Eurotiomycetes</taxon>
        <taxon>Eurotiomycetidae</taxon>
        <taxon>Eurotiales</taxon>
        <taxon>Aspergillaceae</taxon>
        <taxon>Aspergillus</taxon>
        <taxon>Aspergillus subgen. Nidulantes</taxon>
    </lineage>
</organism>
<dbReference type="Pfam" id="PF07859">
    <property type="entry name" value="Abhydrolase_3"/>
    <property type="match status" value="1"/>
</dbReference>
<dbReference type="PANTHER" id="PTHR23024">
    <property type="entry name" value="ARYLACETAMIDE DEACETYLASE"/>
    <property type="match status" value="1"/>
</dbReference>
<dbReference type="Gene3D" id="3.40.50.1820">
    <property type="entry name" value="alpha/beta hydrolase"/>
    <property type="match status" value="1"/>
</dbReference>
<dbReference type="STRING" id="454130.A0A0U5C9L7"/>